<gene>
    <name evidence="2" type="ORF">CCMP2556_LOCUS49448</name>
</gene>
<proteinExistence type="predicted"/>
<evidence type="ECO:0000256" key="1">
    <source>
        <dbReference type="SAM" id="MobiDB-lite"/>
    </source>
</evidence>
<feature type="non-terminal residue" evidence="2">
    <location>
        <position position="1"/>
    </location>
</feature>
<sequence>TFAVIHGTVQTASCAPDGLAALAAQNRGITMGSSLRKKPNAFNLLHQARLVSAFGAEKFEKIWQDASQFQTAYQIGEKEAKACFNLLSSVDAAVSAKLMELCTKRSMIRFVTHEPLASGYFNRNFNAGTGVFFSLGRLTHQQHRPGDASPKPHGEGLGRRPSQVEETIPMQRYRALY</sequence>
<accession>A0ABP0S027</accession>
<keyword evidence="3" id="KW-1185">Reference proteome</keyword>
<evidence type="ECO:0000313" key="3">
    <source>
        <dbReference type="Proteomes" id="UP001642484"/>
    </source>
</evidence>
<dbReference type="Proteomes" id="UP001642484">
    <property type="component" value="Unassembled WGS sequence"/>
</dbReference>
<feature type="compositionally biased region" description="Basic and acidic residues" evidence="1">
    <location>
        <begin position="144"/>
        <end position="158"/>
    </location>
</feature>
<dbReference type="EMBL" id="CAXAMN010026784">
    <property type="protein sequence ID" value="CAK9105680.1"/>
    <property type="molecule type" value="Genomic_DNA"/>
</dbReference>
<name>A0ABP0S027_9DINO</name>
<comment type="caution">
    <text evidence="2">The sequence shown here is derived from an EMBL/GenBank/DDBJ whole genome shotgun (WGS) entry which is preliminary data.</text>
</comment>
<feature type="region of interest" description="Disordered" evidence="1">
    <location>
        <begin position="141"/>
        <end position="165"/>
    </location>
</feature>
<reference evidence="2 3" key="1">
    <citation type="submission" date="2024-02" db="EMBL/GenBank/DDBJ databases">
        <authorList>
            <person name="Chen Y."/>
            <person name="Shah S."/>
            <person name="Dougan E. K."/>
            <person name="Thang M."/>
            <person name="Chan C."/>
        </authorList>
    </citation>
    <scope>NUCLEOTIDE SEQUENCE [LARGE SCALE GENOMIC DNA]</scope>
</reference>
<protein>
    <submittedName>
        <fullName evidence="2">Uncharacterized protein</fullName>
    </submittedName>
</protein>
<evidence type="ECO:0000313" key="2">
    <source>
        <dbReference type="EMBL" id="CAK9105680.1"/>
    </source>
</evidence>
<organism evidence="2 3">
    <name type="scientific">Durusdinium trenchii</name>
    <dbReference type="NCBI Taxonomy" id="1381693"/>
    <lineage>
        <taxon>Eukaryota</taxon>
        <taxon>Sar</taxon>
        <taxon>Alveolata</taxon>
        <taxon>Dinophyceae</taxon>
        <taxon>Suessiales</taxon>
        <taxon>Symbiodiniaceae</taxon>
        <taxon>Durusdinium</taxon>
    </lineage>
</organism>